<feature type="transmembrane region" description="Helical" evidence="5">
    <location>
        <begin position="30"/>
        <end position="47"/>
    </location>
</feature>
<reference evidence="6 7" key="1">
    <citation type="submission" date="2017-09" db="EMBL/GenBank/DDBJ databases">
        <title>Bacterial strain isolated from the female urinary microbiota.</title>
        <authorList>
            <person name="Thomas-White K."/>
            <person name="Kumar N."/>
            <person name="Forster S."/>
            <person name="Putonti C."/>
            <person name="Lawley T."/>
            <person name="Wolfe A.J."/>
        </authorList>
    </citation>
    <scope>NUCLEOTIDE SEQUENCE [LARGE SCALE GENOMIC DNA]</scope>
    <source>
        <strain evidence="6 7">UMB0186</strain>
    </source>
</reference>
<accession>A0A2N6SED3</accession>
<dbReference type="OrthoDB" id="2064409at2"/>
<dbReference type="Proteomes" id="UP000235670">
    <property type="component" value="Unassembled WGS sequence"/>
</dbReference>
<proteinExistence type="predicted"/>
<evidence type="ECO:0000256" key="5">
    <source>
        <dbReference type="SAM" id="Phobius"/>
    </source>
</evidence>
<evidence type="ECO:0000256" key="2">
    <source>
        <dbReference type="ARBA" id="ARBA00022692"/>
    </source>
</evidence>
<sequence>MIKLNPLTLIILNILFPVVIFLGKGMKYEIICMLISIVVLLIYKRYLQIFKFIILYVILSFIAYIISTSKIILLADLFGTLVYIFLRMIPVMMIAYILVKDIKSNELLASFEQIHLPKKLMLSITVTLRFFPTYKLEMKMIRESLKMRNINIKITQPLKYLEYWIVPVLMRMNLISEEMTATAMTKGIESPIRRTSFYNVRMRSIDFIFLGIVLIIFIFLLIKGGKSC</sequence>
<dbReference type="GO" id="GO:0005886">
    <property type="term" value="C:plasma membrane"/>
    <property type="evidence" value="ECO:0007669"/>
    <property type="project" value="UniProtKB-ARBA"/>
</dbReference>
<protein>
    <submittedName>
        <fullName evidence="6">Energy-coupling factor transporter transmembrane protein EcfT</fullName>
    </submittedName>
</protein>
<keyword evidence="4 5" id="KW-0472">Membrane</keyword>
<dbReference type="STRING" id="84135.GCA_001052115_01248"/>
<gene>
    <name evidence="6" type="ORF">CJ218_05190</name>
</gene>
<dbReference type="Pfam" id="PF02361">
    <property type="entry name" value="CbiQ"/>
    <property type="match status" value="1"/>
</dbReference>
<evidence type="ECO:0000256" key="4">
    <source>
        <dbReference type="ARBA" id="ARBA00023136"/>
    </source>
</evidence>
<keyword evidence="2 5" id="KW-0812">Transmembrane</keyword>
<name>A0A2N6SED3_9BACL</name>
<evidence type="ECO:0000313" key="6">
    <source>
        <dbReference type="EMBL" id="PMC52239.1"/>
    </source>
</evidence>
<dbReference type="CDD" id="cd16914">
    <property type="entry name" value="EcfT"/>
    <property type="match status" value="1"/>
</dbReference>
<feature type="transmembrane region" description="Helical" evidence="5">
    <location>
        <begin position="53"/>
        <end position="73"/>
    </location>
</feature>
<keyword evidence="3 5" id="KW-1133">Transmembrane helix</keyword>
<organism evidence="6 7">
    <name type="scientific">Gemella sanguinis</name>
    <dbReference type="NCBI Taxonomy" id="84135"/>
    <lineage>
        <taxon>Bacteria</taxon>
        <taxon>Bacillati</taxon>
        <taxon>Bacillota</taxon>
        <taxon>Bacilli</taxon>
        <taxon>Bacillales</taxon>
        <taxon>Gemellaceae</taxon>
        <taxon>Gemella</taxon>
    </lineage>
</organism>
<dbReference type="AlphaFoldDB" id="A0A2N6SED3"/>
<dbReference type="InterPro" id="IPR003339">
    <property type="entry name" value="ABC/ECF_trnsptr_transmembrane"/>
</dbReference>
<dbReference type="EMBL" id="PNGT01000005">
    <property type="protein sequence ID" value="PMC52239.1"/>
    <property type="molecule type" value="Genomic_DNA"/>
</dbReference>
<dbReference type="RefSeq" id="WP_065378677.1">
    <property type="nucleotide sequence ID" value="NZ_CAUTAO010000009.1"/>
</dbReference>
<evidence type="ECO:0000256" key="3">
    <source>
        <dbReference type="ARBA" id="ARBA00022989"/>
    </source>
</evidence>
<feature type="transmembrane region" description="Helical" evidence="5">
    <location>
        <begin position="204"/>
        <end position="222"/>
    </location>
</feature>
<evidence type="ECO:0000313" key="7">
    <source>
        <dbReference type="Proteomes" id="UP000235670"/>
    </source>
</evidence>
<feature type="transmembrane region" description="Helical" evidence="5">
    <location>
        <begin position="80"/>
        <end position="99"/>
    </location>
</feature>
<comment type="subcellular location">
    <subcellularLocation>
        <location evidence="1">Membrane</location>
        <topology evidence="1">Multi-pass membrane protein</topology>
    </subcellularLocation>
</comment>
<evidence type="ECO:0000256" key="1">
    <source>
        <dbReference type="ARBA" id="ARBA00004141"/>
    </source>
</evidence>
<comment type="caution">
    <text evidence="6">The sequence shown here is derived from an EMBL/GenBank/DDBJ whole genome shotgun (WGS) entry which is preliminary data.</text>
</comment>